<dbReference type="Gene3D" id="3.30.300.30">
    <property type="match status" value="2"/>
</dbReference>
<feature type="domain" description="Carrier" evidence="6">
    <location>
        <begin position="1870"/>
        <end position="1945"/>
    </location>
</feature>
<dbReference type="PROSITE" id="PS50075">
    <property type="entry name" value="CARRIER"/>
    <property type="match status" value="2"/>
</dbReference>
<dbReference type="NCBIfam" id="TIGR01720">
    <property type="entry name" value="NRPS-para261"/>
    <property type="match status" value="1"/>
</dbReference>
<keyword evidence="2" id="KW-0596">Phosphopantetheine</keyword>
<keyword evidence="8" id="KW-1185">Reference proteome</keyword>
<dbReference type="InterPro" id="IPR045851">
    <property type="entry name" value="AMP-bd_C_sf"/>
</dbReference>
<keyword evidence="5" id="KW-0045">Antibiotic biosynthesis</keyword>
<dbReference type="Gene3D" id="3.40.50.12780">
    <property type="entry name" value="N-terminal domain of ligase-like"/>
    <property type="match status" value="1"/>
</dbReference>
<dbReference type="InterPro" id="IPR009081">
    <property type="entry name" value="PP-bd_ACP"/>
</dbReference>
<dbReference type="Pfam" id="PF13193">
    <property type="entry name" value="AMP-binding_C"/>
    <property type="match status" value="2"/>
</dbReference>
<keyword evidence="4" id="KW-0677">Repeat</keyword>
<dbReference type="CDD" id="cd19543">
    <property type="entry name" value="DCL_NRPS"/>
    <property type="match status" value="1"/>
</dbReference>
<dbReference type="InterPro" id="IPR023213">
    <property type="entry name" value="CAT-like_dom_sf"/>
</dbReference>
<dbReference type="PANTHER" id="PTHR45527">
    <property type="entry name" value="NONRIBOSOMAL PEPTIDE SYNTHETASE"/>
    <property type="match status" value="1"/>
</dbReference>
<dbReference type="InterPro" id="IPR010071">
    <property type="entry name" value="AA_adenyl_dom"/>
</dbReference>
<gene>
    <name evidence="7" type="ORF">AB0H72_36365</name>
</gene>
<dbReference type="RefSeq" id="WP_357988786.1">
    <property type="nucleotide sequence ID" value="NZ_JBFAIH010000062.1"/>
</dbReference>
<dbReference type="PANTHER" id="PTHR45527:SF1">
    <property type="entry name" value="FATTY ACID SYNTHASE"/>
    <property type="match status" value="1"/>
</dbReference>
<accession>A0ABV3FKG1</accession>
<dbReference type="InterPro" id="IPR006162">
    <property type="entry name" value="Ppantetheine_attach_site"/>
</dbReference>
<dbReference type="InterPro" id="IPR000873">
    <property type="entry name" value="AMP-dep_synth/lig_dom"/>
</dbReference>
<dbReference type="InterPro" id="IPR001242">
    <property type="entry name" value="Condensation_dom"/>
</dbReference>
<evidence type="ECO:0000313" key="8">
    <source>
        <dbReference type="Proteomes" id="UP001551658"/>
    </source>
</evidence>
<name>A0ABV3FKG1_9NOCA</name>
<dbReference type="Gene3D" id="2.30.38.10">
    <property type="entry name" value="Luciferase, Domain 3"/>
    <property type="match status" value="1"/>
</dbReference>
<dbReference type="SUPFAM" id="SSF47336">
    <property type="entry name" value="ACP-like"/>
    <property type="match status" value="2"/>
</dbReference>
<dbReference type="Proteomes" id="UP001551658">
    <property type="component" value="Unassembled WGS sequence"/>
</dbReference>
<evidence type="ECO:0000256" key="3">
    <source>
        <dbReference type="ARBA" id="ARBA00022553"/>
    </source>
</evidence>
<evidence type="ECO:0000256" key="4">
    <source>
        <dbReference type="ARBA" id="ARBA00022737"/>
    </source>
</evidence>
<dbReference type="InterPro" id="IPR025110">
    <property type="entry name" value="AMP-bd_C"/>
</dbReference>
<feature type="domain" description="Carrier" evidence="6">
    <location>
        <begin position="317"/>
        <end position="391"/>
    </location>
</feature>
<feature type="non-terminal residue" evidence="7">
    <location>
        <position position="2423"/>
    </location>
</feature>
<evidence type="ECO:0000259" key="6">
    <source>
        <dbReference type="PROSITE" id="PS50075"/>
    </source>
</evidence>
<dbReference type="Gene3D" id="3.30.559.30">
    <property type="entry name" value="Nonribosomal peptide synthetase, condensation domain"/>
    <property type="match status" value="3"/>
</dbReference>
<protein>
    <submittedName>
        <fullName evidence="7">Amino acid adenylation domain-containing protein</fullName>
    </submittedName>
</protein>
<dbReference type="PROSITE" id="PS00455">
    <property type="entry name" value="AMP_BINDING"/>
    <property type="match status" value="1"/>
</dbReference>
<comment type="caution">
    <text evidence="7">The sequence shown here is derived from an EMBL/GenBank/DDBJ whole genome shotgun (WGS) entry which is preliminary data.</text>
</comment>
<evidence type="ECO:0000256" key="2">
    <source>
        <dbReference type="ARBA" id="ARBA00022450"/>
    </source>
</evidence>
<dbReference type="Pfam" id="PF00668">
    <property type="entry name" value="Condensation"/>
    <property type="match status" value="3"/>
</dbReference>
<dbReference type="InterPro" id="IPR020845">
    <property type="entry name" value="AMP-binding_CS"/>
</dbReference>
<dbReference type="CDD" id="cd19540">
    <property type="entry name" value="LCL_NRPS-like"/>
    <property type="match status" value="1"/>
</dbReference>
<dbReference type="Pfam" id="PF00550">
    <property type="entry name" value="PP-binding"/>
    <property type="match status" value="2"/>
</dbReference>
<organism evidence="7 8">
    <name type="scientific">Nocardia fusca</name>
    <dbReference type="NCBI Taxonomy" id="941183"/>
    <lineage>
        <taxon>Bacteria</taxon>
        <taxon>Bacillati</taxon>
        <taxon>Actinomycetota</taxon>
        <taxon>Actinomycetes</taxon>
        <taxon>Mycobacteriales</taxon>
        <taxon>Nocardiaceae</taxon>
        <taxon>Nocardia</taxon>
    </lineage>
</organism>
<dbReference type="Gene3D" id="1.10.1200.10">
    <property type="entry name" value="ACP-like"/>
    <property type="match status" value="2"/>
</dbReference>
<dbReference type="Pfam" id="PF00501">
    <property type="entry name" value="AMP-binding"/>
    <property type="match status" value="2"/>
</dbReference>
<dbReference type="SMART" id="SM00823">
    <property type="entry name" value="PKS_PP"/>
    <property type="match status" value="2"/>
</dbReference>
<dbReference type="PROSITE" id="PS00012">
    <property type="entry name" value="PHOSPHOPANTETHEINE"/>
    <property type="match status" value="2"/>
</dbReference>
<dbReference type="InterPro" id="IPR020806">
    <property type="entry name" value="PKS_PP-bd"/>
</dbReference>
<feature type="non-terminal residue" evidence="7">
    <location>
        <position position="1"/>
    </location>
</feature>
<dbReference type="NCBIfam" id="TIGR01733">
    <property type="entry name" value="AA-adenyl-dom"/>
    <property type="match status" value="1"/>
</dbReference>
<dbReference type="CDD" id="cd17646">
    <property type="entry name" value="A_NRPS_AB3403-like"/>
    <property type="match status" value="1"/>
</dbReference>
<dbReference type="SUPFAM" id="SSF52777">
    <property type="entry name" value="CoA-dependent acyltransferases"/>
    <property type="match status" value="6"/>
</dbReference>
<proteinExistence type="predicted"/>
<evidence type="ECO:0000256" key="1">
    <source>
        <dbReference type="ARBA" id="ARBA00001957"/>
    </source>
</evidence>
<sequence>ASPSFDASILELLLAVGSAGALVVVPTGTYGGAELGELIAREGVTVGLITPSVLGSLDSADLAGMEVIIAGGEAISADLVAKWSTTPEGGVARRFHNAYGPTEATVATNISGVLHAGDRVTIGGPVRGMRTLVLDDRLNPVPEGVAGELYVGGIQLARGYHARPGLTAERFVADPYGEPGSRLYRTGDVVRWRCDAAGDPVVEYVGRNDFQVKVRGFRIELGEIDAALTAHETVDFAVTTGHKNAAGAVSLVSYVVAAPGAAVDVTALTGYVAERLPDYMVPAAVMVIDRIPLTPAGKLDRKALPEPVFQARTAFRGPRTPVEQIIAEVFAEVLGVDRVGVDDSFFALGGDSIVSIQLVSRAKARGVVFSPRHVFEQRTVAGLAAVAESADADSVTRTLVELPGGGVGTMPLTPIVRFMAERPGSFGRFHQLITLDLPIGIDRETIAAVVGPVVDRHDMLRSRLYAADGDWIVETGAPGSVDVDALIDHTVFDGALTGAEVSEIATAAVDAALDRLDPERGVVVRFVWLEPDTGERAGHLVVIVHHLAVDGVSWRVLVPDLVLSAVARSAGQLPELPAPVTSMRTWAHALEQNAHSAERLAELEYWRTVAGTADPLLTERRMDPTVDTAGVVAVHAVQVSPEVTQTLLTTVPALFHGGVNDGLLTALVLATAAWRARRAPGVALDDPLLIRLEGHGREEEIVPGADLSRTVGWFTALFPVRFEPAGIDIEAALAGEPELGAALKRVKEQLLAVPDKGVGYGLLRYMNSDTAAEFPREMPGQVNFNYLGRVGGGEIPEEMHGFGWLPAADLAVDVGYDADMPAMALLDINAVVVGDTLTARIGYPSTLLSPDEAREFGDLWVRALEAVARHAESADAGGHTPSDFPLVTVSQPAVEEIEQRFPRQVADLWPLSSLQAGMLFHAQLAATSVDVYTAQAVLTLTGRVDAERLRAAAQALVDRYENLRTVFVTDRAGNSVQVVLDEVPVDWTEHDRSATGTAADLVDADRLRRFDLAEPRLIRFTLIKTGADSWQFVVSNHHIVLDGWSMPLLMQDLLTLYAVRADSTVLPAARSYRHFLDWVGRQDHPASLAVWAEALAGVSEPTLLSRPETGGGDAAHEIEALSGEYAFELDAAATARITALAAELGITANTVLQVAWAVLLGRITGRDDVLFGATVSGRPPQLAGVETMVGLFINTVPVRVRFDQDEPARELLTRTQGEQADLLDHHYVGLADIQGAAGMAALFDTLLVFESYPVDAEGIQAQATDIDGMAVTGLSAVDATHYPLSLIAALGSTLRIRAGYQQDMFDEADVRRIADRLVRVLTAITEAPDRRIGEIELLDSGERDQVLRGWNDTAHTVDTTATLASMFYAQSVRTPDAPALTNESETLSYAEFTARVNLLARWLIARGVGPESYVALGMRRSIDLVIGMYAVTVAGGAYVPLDPDHPAERIEYILATADPICVLTSGDDLPTDTAQVRIDRLDLGAYADTPVTDADRRAPLRPSNTAYVIFTSGSTGRPKGVAVSHAAIVNRLVWMQAEYGLTASDVVLQKTPSTFDVSVWEFFWPLQIGARLVVAKPDGHRDPEYLADLIDAERVSVAHFVPSMLTVFVAALPGVSAESGAARCGSLRLVFSSGEALAPRPAHRLRELTGTAVHNLYGPTEAAVDVTYHEVIDADTTAVPIGAPVFNTRVYVLDARLRPVPVGVAGELYLAGVQLARGYVARPDLSADRFVANPFDAAERMYRTGDLVRWTAAGELEYLGRTDFQVKLRGLRIELGEIESALAGVDEVGQAVVVMRGDARTGDQLVAYLVPAPGALLDIEDLREDLTELLPSYMVPAAFVVLDEFPLNASGKLDRKALPAPVFQARVFRAPSTPVEEIVAATFAEVLGAERVGADDDFFELGGNSLSATRVAARLSVALDTELPVRELFEASTVAALAARAETHAGAGGRVALVPQPRPTQVLETGEVVERVPLSLAQQRMWFLNRFDPASAADNMPIAVRLSGLLDRQAMQIAIADVLARHEALRTFYPEVDGTPFQQVLPTSAVIPDLTPVDVAESDLFARVAEFVSAGFDVTTGAPFRVRLFETNPTEHVLVLVVHHISSDGFSLGPLARDVLTAYSARIEGGEPGWLPLEVQYADYTLWQRQVLGSEDDPQSVIASQVRYWSEALAGIPEQLDLPADRPRPAVASGQGASHTFAIDDTVHAELVELARAHGVTFFMVVHAAFAVMLSRLSGETDIVVGTPVAGRGERALDDLIGMFVNTLALRTPIDHGAGFAELLETVRSSDVAAFGHADLPFERLVEVLNPARSQARHPLFQVMLSLQNNNPQVAGELPGLTISGLESPIETAKFDLVLELGELMGPVGAGTAGAHGVSAKFIYATDLFDLATVEGFAKRFVGLLREIVAAPETAVGDLEILAPVER</sequence>
<dbReference type="EMBL" id="JBFAIH010000062">
    <property type="protein sequence ID" value="MEV0368170.1"/>
    <property type="molecule type" value="Genomic_DNA"/>
</dbReference>
<evidence type="ECO:0000313" key="7">
    <source>
        <dbReference type="EMBL" id="MEV0368170.1"/>
    </source>
</evidence>
<keyword evidence="3" id="KW-0597">Phosphoprotein</keyword>
<dbReference type="InterPro" id="IPR010060">
    <property type="entry name" value="NRPS_synth"/>
</dbReference>
<dbReference type="InterPro" id="IPR042099">
    <property type="entry name" value="ANL_N_sf"/>
</dbReference>
<dbReference type="SUPFAM" id="SSF56801">
    <property type="entry name" value="Acetyl-CoA synthetase-like"/>
    <property type="match status" value="2"/>
</dbReference>
<dbReference type="Gene3D" id="3.30.559.10">
    <property type="entry name" value="Chloramphenicol acetyltransferase-like domain"/>
    <property type="match status" value="3"/>
</dbReference>
<dbReference type="InterPro" id="IPR036736">
    <property type="entry name" value="ACP-like_sf"/>
</dbReference>
<dbReference type="Gene3D" id="3.40.50.980">
    <property type="match status" value="2"/>
</dbReference>
<evidence type="ECO:0000256" key="5">
    <source>
        <dbReference type="ARBA" id="ARBA00023194"/>
    </source>
</evidence>
<comment type="cofactor">
    <cofactor evidence="1">
        <name>pantetheine 4'-phosphate</name>
        <dbReference type="ChEBI" id="CHEBI:47942"/>
    </cofactor>
</comment>
<reference evidence="7 8" key="1">
    <citation type="submission" date="2024-06" db="EMBL/GenBank/DDBJ databases">
        <title>The Natural Products Discovery Center: Release of the First 8490 Sequenced Strains for Exploring Actinobacteria Biosynthetic Diversity.</title>
        <authorList>
            <person name="Kalkreuter E."/>
            <person name="Kautsar S.A."/>
            <person name="Yang D."/>
            <person name="Bader C.D."/>
            <person name="Teijaro C.N."/>
            <person name="Fluegel L."/>
            <person name="Davis C.M."/>
            <person name="Simpson J.R."/>
            <person name="Lauterbach L."/>
            <person name="Steele A.D."/>
            <person name="Gui C."/>
            <person name="Meng S."/>
            <person name="Li G."/>
            <person name="Viehrig K."/>
            <person name="Ye F."/>
            <person name="Su P."/>
            <person name="Kiefer A.F."/>
            <person name="Nichols A."/>
            <person name="Cepeda A.J."/>
            <person name="Yan W."/>
            <person name="Fan B."/>
            <person name="Jiang Y."/>
            <person name="Adhikari A."/>
            <person name="Zheng C.-J."/>
            <person name="Schuster L."/>
            <person name="Cowan T.M."/>
            <person name="Smanski M.J."/>
            <person name="Chevrette M.G."/>
            <person name="De Carvalho L.P.S."/>
            <person name="Shen B."/>
        </authorList>
    </citation>
    <scope>NUCLEOTIDE SEQUENCE [LARGE SCALE GENOMIC DNA]</scope>
    <source>
        <strain evidence="7 8">NPDC050671</strain>
    </source>
</reference>